<keyword evidence="3" id="KW-1185">Reference proteome</keyword>
<evidence type="ECO:0000313" key="2">
    <source>
        <dbReference type="EMBL" id="RDB15875.1"/>
    </source>
</evidence>
<dbReference type="Proteomes" id="UP000076154">
    <property type="component" value="Unassembled WGS sequence"/>
</dbReference>
<organism evidence="2 3">
    <name type="scientific">Hypsizygus marmoreus</name>
    <name type="common">White beech mushroom</name>
    <name type="synonym">Agaricus marmoreus</name>
    <dbReference type="NCBI Taxonomy" id="39966"/>
    <lineage>
        <taxon>Eukaryota</taxon>
        <taxon>Fungi</taxon>
        <taxon>Dikarya</taxon>
        <taxon>Basidiomycota</taxon>
        <taxon>Agaricomycotina</taxon>
        <taxon>Agaricomycetes</taxon>
        <taxon>Agaricomycetidae</taxon>
        <taxon>Agaricales</taxon>
        <taxon>Tricholomatineae</taxon>
        <taxon>Lyophyllaceae</taxon>
        <taxon>Hypsizygus</taxon>
    </lineage>
</organism>
<evidence type="ECO:0000256" key="1">
    <source>
        <dbReference type="SAM" id="MobiDB-lite"/>
    </source>
</evidence>
<evidence type="ECO:0000313" key="3">
    <source>
        <dbReference type="Proteomes" id="UP000076154"/>
    </source>
</evidence>
<reference evidence="2" key="1">
    <citation type="submission" date="2018-04" db="EMBL/GenBank/DDBJ databases">
        <title>Whole genome sequencing of Hypsizygus marmoreus.</title>
        <authorList>
            <person name="Choi I.-G."/>
            <person name="Min B."/>
            <person name="Kim J.-G."/>
            <person name="Kim S."/>
            <person name="Oh Y.-L."/>
            <person name="Kong W.-S."/>
            <person name="Park H."/>
            <person name="Jeong J."/>
            <person name="Song E.-S."/>
        </authorList>
    </citation>
    <scope>NUCLEOTIDE SEQUENCE [LARGE SCALE GENOMIC DNA]</scope>
    <source>
        <strain evidence="2">51987-8</strain>
    </source>
</reference>
<dbReference type="EMBL" id="LUEZ02000138">
    <property type="protein sequence ID" value="RDB15875.1"/>
    <property type="molecule type" value="Genomic_DNA"/>
</dbReference>
<dbReference type="AlphaFoldDB" id="A0A369J643"/>
<name>A0A369J643_HYPMA</name>
<dbReference type="InParanoid" id="A0A369J643"/>
<sequence>MRFGSSIFKKFLPKSSPADEDEATKKIIEWDEAEKKKKAAKNEMVLSRINDRIKERIMGKGLSDDKRFIWLPEKGQVCPHRPQYSYMDLFEEKVGKCSLVTIGQLREMSTRFKVSEAIFSVSVVRRGMLHVELAEDDTEDSWTVIDILSLPESIYIS</sequence>
<comment type="caution">
    <text evidence="2">The sequence shown here is derived from an EMBL/GenBank/DDBJ whole genome shotgun (WGS) entry which is preliminary data.</text>
</comment>
<accession>A0A369J643</accession>
<protein>
    <submittedName>
        <fullName evidence="2">Uncharacterized protein</fullName>
    </submittedName>
</protein>
<feature type="region of interest" description="Disordered" evidence="1">
    <location>
        <begin position="1"/>
        <end position="22"/>
    </location>
</feature>
<gene>
    <name evidence="2" type="ORF">Hypma_003677</name>
</gene>
<proteinExistence type="predicted"/>